<evidence type="ECO:0000313" key="3">
    <source>
        <dbReference type="Proteomes" id="UP001185092"/>
    </source>
</evidence>
<reference evidence="2" key="1">
    <citation type="submission" date="2023-07" db="EMBL/GenBank/DDBJ databases">
        <title>Genomic Encyclopedia of Type Strains, Phase IV (KMG-IV): sequencing the most valuable type-strain genomes for metagenomic binning, comparative biology and taxonomic classification.</title>
        <authorList>
            <person name="Goeker M."/>
        </authorList>
    </citation>
    <scope>NUCLEOTIDE SEQUENCE</scope>
    <source>
        <strain evidence="2">DSM 26174</strain>
    </source>
</reference>
<feature type="transmembrane region" description="Helical" evidence="1">
    <location>
        <begin position="73"/>
        <end position="98"/>
    </location>
</feature>
<keyword evidence="1" id="KW-0812">Transmembrane</keyword>
<accession>A0AAE3XJP8</accession>
<comment type="caution">
    <text evidence="2">The sequence shown here is derived from an EMBL/GenBank/DDBJ whole genome shotgun (WGS) entry which is preliminary data.</text>
</comment>
<organism evidence="2 3">
    <name type="scientific">Aureibacter tunicatorum</name>
    <dbReference type="NCBI Taxonomy" id="866807"/>
    <lineage>
        <taxon>Bacteria</taxon>
        <taxon>Pseudomonadati</taxon>
        <taxon>Bacteroidota</taxon>
        <taxon>Cytophagia</taxon>
        <taxon>Cytophagales</taxon>
        <taxon>Persicobacteraceae</taxon>
        <taxon>Aureibacter</taxon>
    </lineage>
</organism>
<dbReference type="Proteomes" id="UP001185092">
    <property type="component" value="Unassembled WGS sequence"/>
</dbReference>
<dbReference type="AlphaFoldDB" id="A0AAE3XJP8"/>
<gene>
    <name evidence="2" type="ORF">HNQ88_000864</name>
</gene>
<name>A0AAE3XJP8_9BACT</name>
<keyword evidence="1" id="KW-1133">Transmembrane helix</keyword>
<sequence>MIINSIFFSVFLMVIYPELMIFSYRYLSTINDYEVFTSHPTSLYFENGLWISISVLFFYFSIRINFGKIVTGLLIFIINLIIISILSLIYLICLGFYLKGISVDTPLEFNIIKFHYVIFLALVPLIILNYKVSKWKPFSSRYL</sequence>
<feature type="transmembrane region" description="Helical" evidence="1">
    <location>
        <begin position="47"/>
        <end position="66"/>
    </location>
</feature>
<proteinExistence type="predicted"/>
<evidence type="ECO:0000256" key="1">
    <source>
        <dbReference type="SAM" id="Phobius"/>
    </source>
</evidence>
<feature type="transmembrane region" description="Helical" evidence="1">
    <location>
        <begin position="7"/>
        <end position="27"/>
    </location>
</feature>
<evidence type="ECO:0000313" key="2">
    <source>
        <dbReference type="EMBL" id="MDR6237888.1"/>
    </source>
</evidence>
<dbReference type="EMBL" id="JAVDQD010000001">
    <property type="protein sequence ID" value="MDR6237888.1"/>
    <property type="molecule type" value="Genomic_DNA"/>
</dbReference>
<keyword evidence="3" id="KW-1185">Reference proteome</keyword>
<keyword evidence="1" id="KW-0472">Membrane</keyword>
<protein>
    <submittedName>
        <fullName evidence="2">Uncharacterized protein</fullName>
    </submittedName>
</protein>
<feature type="transmembrane region" description="Helical" evidence="1">
    <location>
        <begin position="110"/>
        <end position="130"/>
    </location>
</feature>